<dbReference type="eggNOG" id="ENOG502QSAP">
    <property type="taxonomic scope" value="Eukaryota"/>
</dbReference>
<accession>K1WIE7</accession>
<gene>
    <name evidence="1" type="ORF">MBM_09835</name>
</gene>
<reference evidence="1 2" key="1">
    <citation type="journal article" date="2012" name="BMC Genomics">
        <title>Sequencing the genome of Marssonina brunnea reveals fungus-poplar co-evolution.</title>
        <authorList>
            <person name="Zhu S."/>
            <person name="Cao Y.-Z."/>
            <person name="Jiang C."/>
            <person name="Tan B.-Y."/>
            <person name="Wang Z."/>
            <person name="Feng S."/>
            <person name="Zhang L."/>
            <person name="Su X.-H."/>
            <person name="Brejova B."/>
            <person name="Vinar T."/>
            <person name="Xu M."/>
            <person name="Wang M.-X."/>
            <person name="Zhang S.-G."/>
            <person name="Huang M.-R."/>
            <person name="Wu R."/>
            <person name="Zhou Y."/>
        </authorList>
    </citation>
    <scope>NUCLEOTIDE SEQUENCE [LARGE SCALE GENOMIC DNA]</scope>
    <source>
        <strain evidence="1 2">MB_m1</strain>
    </source>
</reference>
<dbReference type="Proteomes" id="UP000006753">
    <property type="component" value="Unassembled WGS sequence"/>
</dbReference>
<dbReference type="OMA" id="AINCWAS"/>
<evidence type="ECO:0000313" key="2">
    <source>
        <dbReference type="Proteomes" id="UP000006753"/>
    </source>
</evidence>
<name>K1WIE7_MARBU</name>
<dbReference type="HOGENOM" id="CLU_042679_1_1_1"/>
<dbReference type="InterPro" id="IPR032675">
    <property type="entry name" value="LRR_dom_sf"/>
</dbReference>
<sequence>MSADLEDLSGNTLKAAECDEPAAPGCSPVHISSKNTLRTSPLSREILLPTEIITQILTYIPRRPASQSTFHALCLVSRAWYTAAIGPLYIRPYITPNNFSQFVSTVCPSKNAHILPSPLSVLVRSLDMGELVHNSSKSLTARLLGRLKGNLEQFVAPQASFAINSFAALSKCTSLTHLDLSLLSASISNKMLFQSLAHLTHLETLLFPRSSALDQNIDTLPYTWPPKLRALHLAGGISDDFLLTHMSTLPLTLQKISIQHCSSVHPHAITHVLETLGPQLTHLTIRHPMRHLFPSSLDTLLTFCPSLLALRISADFISPALFTPAAIPPNHSLRILDLECSTDPTADVDIQADSVYEAAESGLLPDLRRVCVSARLAWGASEKTRRDAADLLEVMEEGESERPLGIAPEVLYWMSDTI</sequence>
<proteinExistence type="predicted"/>
<evidence type="ECO:0000313" key="1">
    <source>
        <dbReference type="EMBL" id="EKD11972.1"/>
    </source>
</evidence>
<dbReference type="FunCoup" id="K1WIE7">
    <property type="interactions" value="32"/>
</dbReference>
<dbReference type="GeneID" id="18765770"/>
<protein>
    <submittedName>
        <fullName evidence="1">F-box domain protein</fullName>
    </submittedName>
</protein>
<dbReference type="AlphaFoldDB" id="K1WIE7"/>
<dbReference type="EMBL" id="JH921471">
    <property type="protein sequence ID" value="EKD11972.1"/>
    <property type="molecule type" value="Genomic_DNA"/>
</dbReference>
<keyword evidence="2" id="KW-1185">Reference proteome</keyword>
<dbReference type="SUPFAM" id="SSF52047">
    <property type="entry name" value="RNI-like"/>
    <property type="match status" value="1"/>
</dbReference>
<dbReference type="KEGG" id="mbe:MBM_09835"/>
<dbReference type="InParanoid" id="K1WIE7"/>
<organism evidence="1 2">
    <name type="scientific">Marssonina brunnea f. sp. multigermtubi (strain MB_m1)</name>
    <name type="common">Marssonina leaf spot fungus</name>
    <dbReference type="NCBI Taxonomy" id="1072389"/>
    <lineage>
        <taxon>Eukaryota</taxon>
        <taxon>Fungi</taxon>
        <taxon>Dikarya</taxon>
        <taxon>Ascomycota</taxon>
        <taxon>Pezizomycotina</taxon>
        <taxon>Leotiomycetes</taxon>
        <taxon>Helotiales</taxon>
        <taxon>Drepanopezizaceae</taxon>
        <taxon>Drepanopeziza</taxon>
    </lineage>
</organism>
<dbReference type="Gene3D" id="3.80.10.10">
    <property type="entry name" value="Ribonuclease Inhibitor"/>
    <property type="match status" value="1"/>
</dbReference>
<dbReference type="OrthoDB" id="2125396at2759"/>